<dbReference type="PANTHER" id="PTHR31493">
    <property type="entry name" value="NAZO FAMILY MEMBER"/>
    <property type="match status" value="1"/>
</dbReference>
<proteinExistence type="inferred from homology"/>
<accession>A0A8C1ZPV1</accession>
<evidence type="ECO:0000313" key="3">
    <source>
        <dbReference type="Ensembl" id="ENSCCRP00015093577.1"/>
    </source>
</evidence>
<dbReference type="PANTHER" id="PTHR31493:SF1">
    <property type="entry name" value="PROTEIN C19ORF12"/>
    <property type="match status" value="1"/>
</dbReference>
<comment type="similarity">
    <text evidence="1">Belongs to the C19orf12 family.</text>
</comment>
<evidence type="ECO:0000313" key="4">
    <source>
        <dbReference type="Proteomes" id="UP000694700"/>
    </source>
</evidence>
<protein>
    <submittedName>
        <fullName evidence="3">Uncharacterized protein</fullName>
    </submittedName>
</protein>
<reference evidence="3" key="1">
    <citation type="submission" date="2025-08" db="UniProtKB">
        <authorList>
            <consortium name="Ensembl"/>
        </authorList>
    </citation>
    <scope>IDENTIFICATION</scope>
</reference>
<keyword evidence="2" id="KW-1133">Transmembrane helix</keyword>
<dbReference type="Ensembl" id="ENSCCRT00015096590.1">
    <property type="protein sequence ID" value="ENSCCRP00015093577.1"/>
    <property type="gene ID" value="ENSCCRG00015037697.1"/>
</dbReference>
<evidence type="ECO:0000256" key="1">
    <source>
        <dbReference type="ARBA" id="ARBA00029457"/>
    </source>
</evidence>
<dbReference type="AlphaFoldDB" id="A0A8C1ZPV1"/>
<keyword evidence="2" id="KW-0472">Membrane</keyword>
<evidence type="ECO:0000256" key="2">
    <source>
        <dbReference type="SAM" id="Phobius"/>
    </source>
</evidence>
<dbReference type="InterPro" id="IPR033369">
    <property type="entry name" value="C19orf12"/>
</dbReference>
<dbReference type="Proteomes" id="UP000694700">
    <property type="component" value="Unplaced"/>
</dbReference>
<sequence>MAPPPTSTAGALLSSPSGPEPIFWVRRNPYNHNPLKPWAAISLLPLQRSVHRQIDDVMALCSAGAGGGAFLGGLLGGPLGIFIGGTLGSAVGWWMTRGQFRRLHQTIMEMSPQQREKLNYSLEMKHHHTIKQQRKTNKETNMYERKINSTSIHKKQTFTALTKHI</sequence>
<dbReference type="Pfam" id="PF20721">
    <property type="entry name" value="C19orf12"/>
    <property type="match status" value="1"/>
</dbReference>
<organism evidence="3 4">
    <name type="scientific">Cyprinus carpio</name>
    <name type="common">Common carp</name>
    <dbReference type="NCBI Taxonomy" id="7962"/>
    <lineage>
        <taxon>Eukaryota</taxon>
        <taxon>Metazoa</taxon>
        <taxon>Chordata</taxon>
        <taxon>Craniata</taxon>
        <taxon>Vertebrata</taxon>
        <taxon>Euteleostomi</taxon>
        <taxon>Actinopterygii</taxon>
        <taxon>Neopterygii</taxon>
        <taxon>Teleostei</taxon>
        <taxon>Ostariophysi</taxon>
        <taxon>Cypriniformes</taxon>
        <taxon>Cyprinidae</taxon>
        <taxon>Cyprininae</taxon>
        <taxon>Cyprinus</taxon>
    </lineage>
</organism>
<name>A0A8C1ZPV1_CYPCA</name>
<keyword evidence="2" id="KW-0812">Transmembrane</keyword>
<feature type="transmembrane region" description="Helical" evidence="2">
    <location>
        <begin position="81"/>
        <end position="100"/>
    </location>
</feature>